<feature type="DNA-binding region" description="OmpR/PhoB-type" evidence="7">
    <location>
        <begin position="141"/>
        <end position="235"/>
    </location>
</feature>
<evidence type="ECO:0000256" key="4">
    <source>
        <dbReference type="ARBA" id="ARBA00023125"/>
    </source>
</evidence>
<evidence type="ECO:0000256" key="1">
    <source>
        <dbReference type="ARBA" id="ARBA00022553"/>
    </source>
</evidence>
<dbReference type="InterPro" id="IPR036388">
    <property type="entry name" value="WH-like_DNA-bd_sf"/>
</dbReference>
<reference evidence="10 11" key="1">
    <citation type="submission" date="2018-01" db="EMBL/GenBank/DDBJ databases">
        <title>Genomic Encyclopedia of Archaeal and Bacterial Type Strains, Phase II (KMG-II): from individual species to whole genera.</title>
        <authorList>
            <person name="Goeker M."/>
        </authorList>
    </citation>
    <scope>NUCLEOTIDE SEQUENCE [LARGE SCALE GENOMIC DNA]</scope>
    <source>
        <strain evidence="10 11">DSM 17023</strain>
    </source>
</reference>
<evidence type="ECO:0000256" key="3">
    <source>
        <dbReference type="ARBA" id="ARBA00023015"/>
    </source>
</evidence>
<dbReference type="InterPro" id="IPR039420">
    <property type="entry name" value="WalR-like"/>
</dbReference>
<dbReference type="Gene3D" id="1.10.10.10">
    <property type="entry name" value="Winged helix-like DNA-binding domain superfamily/Winged helix DNA-binding domain"/>
    <property type="match status" value="1"/>
</dbReference>
<keyword evidence="1 6" id="KW-0597">Phosphoprotein</keyword>
<keyword evidence="5" id="KW-0804">Transcription</keyword>
<dbReference type="PANTHER" id="PTHR48111">
    <property type="entry name" value="REGULATOR OF RPOS"/>
    <property type="match status" value="1"/>
</dbReference>
<evidence type="ECO:0000259" key="9">
    <source>
        <dbReference type="PROSITE" id="PS51755"/>
    </source>
</evidence>
<sequence>MRGGRRVISLNFEKSDLMRILVVEDDTDLNRQIVTALEEAGYVVDSATDGEDGHYLGDTEPYDAVVLDLGLPTLDGLSVLETWRRDGRTMPVLILTARDRWSDKVAGIDAGADDYVAKPFHMEEVLARVRALVRRAAGHASNELTCGAVRLDLRAGRVTVDGSAIKLTSHEYRLLSYLLHHQGKVISRTELTEHLYDQDFDRDSNTVEVFVGRLRKKIGSDLIETIRGLGYRLGAAGDK</sequence>
<dbReference type="GO" id="GO:0000976">
    <property type="term" value="F:transcription cis-regulatory region binding"/>
    <property type="evidence" value="ECO:0007669"/>
    <property type="project" value="TreeGrafter"/>
</dbReference>
<dbReference type="SUPFAM" id="SSF52172">
    <property type="entry name" value="CheY-like"/>
    <property type="match status" value="1"/>
</dbReference>
<dbReference type="Gene3D" id="3.40.50.2300">
    <property type="match status" value="1"/>
</dbReference>
<dbReference type="EMBL" id="PPCN01000003">
    <property type="protein sequence ID" value="POF32334.1"/>
    <property type="molecule type" value="Genomic_DNA"/>
</dbReference>
<dbReference type="AlphaFoldDB" id="A0A2S3UXC8"/>
<dbReference type="GO" id="GO:0005829">
    <property type="term" value="C:cytosol"/>
    <property type="evidence" value="ECO:0007669"/>
    <property type="project" value="TreeGrafter"/>
</dbReference>
<accession>A0A2S3UXC8</accession>
<dbReference type="Pfam" id="PF00486">
    <property type="entry name" value="Trans_reg_C"/>
    <property type="match status" value="1"/>
</dbReference>
<evidence type="ECO:0000256" key="7">
    <source>
        <dbReference type="PROSITE-ProRule" id="PRU01091"/>
    </source>
</evidence>
<dbReference type="PROSITE" id="PS51755">
    <property type="entry name" value="OMPR_PHOB"/>
    <property type="match status" value="1"/>
</dbReference>
<dbReference type="InterPro" id="IPR001867">
    <property type="entry name" value="OmpR/PhoB-type_DNA-bd"/>
</dbReference>
<name>A0A2S3UXC8_9HYPH</name>
<feature type="domain" description="Response regulatory" evidence="8">
    <location>
        <begin position="19"/>
        <end position="133"/>
    </location>
</feature>
<dbReference type="GO" id="GO:0032993">
    <property type="term" value="C:protein-DNA complex"/>
    <property type="evidence" value="ECO:0007669"/>
    <property type="project" value="TreeGrafter"/>
</dbReference>
<dbReference type="GO" id="GO:0006355">
    <property type="term" value="P:regulation of DNA-templated transcription"/>
    <property type="evidence" value="ECO:0007669"/>
    <property type="project" value="InterPro"/>
</dbReference>
<evidence type="ECO:0000313" key="11">
    <source>
        <dbReference type="Proteomes" id="UP000236959"/>
    </source>
</evidence>
<dbReference type="Proteomes" id="UP000236959">
    <property type="component" value="Unassembled WGS sequence"/>
</dbReference>
<proteinExistence type="predicted"/>
<organism evidence="10 11">
    <name type="scientific">Roseibium marinum</name>
    <dbReference type="NCBI Taxonomy" id="281252"/>
    <lineage>
        <taxon>Bacteria</taxon>
        <taxon>Pseudomonadati</taxon>
        <taxon>Pseudomonadota</taxon>
        <taxon>Alphaproteobacteria</taxon>
        <taxon>Hyphomicrobiales</taxon>
        <taxon>Stappiaceae</taxon>
        <taxon>Roseibium</taxon>
    </lineage>
</organism>
<dbReference type="SUPFAM" id="SSF46894">
    <property type="entry name" value="C-terminal effector domain of the bipartite response regulators"/>
    <property type="match status" value="1"/>
</dbReference>
<feature type="modified residue" description="4-aspartylphosphate" evidence="6">
    <location>
        <position position="68"/>
    </location>
</feature>
<dbReference type="PANTHER" id="PTHR48111:SF37">
    <property type="entry name" value="RESPONSE REGULATOR PROTEIN CARR"/>
    <property type="match status" value="1"/>
</dbReference>
<evidence type="ECO:0000313" key="10">
    <source>
        <dbReference type="EMBL" id="POF32334.1"/>
    </source>
</evidence>
<evidence type="ECO:0000256" key="2">
    <source>
        <dbReference type="ARBA" id="ARBA00023012"/>
    </source>
</evidence>
<dbReference type="CDD" id="cd19934">
    <property type="entry name" value="REC_OmpR_EcPhoP-like"/>
    <property type="match status" value="1"/>
</dbReference>
<keyword evidence="11" id="KW-1185">Reference proteome</keyword>
<protein>
    <submittedName>
        <fullName evidence="10">Two-component system OmpR family response regulator</fullName>
    </submittedName>
</protein>
<feature type="domain" description="OmpR/PhoB-type" evidence="9">
    <location>
        <begin position="141"/>
        <end position="235"/>
    </location>
</feature>
<keyword evidence="3" id="KW-0805">Transcription regulation</keyword>
<dbReference type="FunFam" id="1.10.10.10:FF:000005">
    <property type="entry name" value="Two-component system response regulator"/>
    <property type="match status" value="1"/>
</dbReference>
<dbReference type="Gene3D" id="6.10.250.690">
    <property type="match status" value="1"/>
</dbReference>
<gene>
    <name evidence="10" type="ORF">CLV41_103257</name>
</gene>
<dbReference type="GO" id="GO:0000156">
    <property type="term" value="F:phosphorelay response regulator activity"/>
    <property type="evidence" value="ECO:0007669"/>
    <property type="project" value="TreeGrafter"/>
</dbReference>
<dbReference type="InterPro" id="IPR016032">
    <property type="entry name" value="Sig_transdc_resp-reg_C-effctor"/>
</dbReference>
<dbReference type="CDD" id="cd00383">
    <property type="entry name" value="trans_reg_C"/>
    <property type="match status" value="1"/>
</dbReference>
<evidence type="ECO:0000256" key="6">
    <source>
        <dbReference type="PROSITE-ProRule" id="PRU00169"/>
    </source>
</evidence>
<dbReference type="InterPro" id="IPR011006">
    <property type="entry name" value="CheY-like_superfamily"/>
</dbReference>
<dbReference type="FunFam" id="3.40.50.2300:FF:000002">
    <property type="entry name" value="DNA-binding response regulator PhoP"/>
    <property type="match status" value="1"/>
</dbReference>
<evidence type="ECO:0000259" key="8">
    <source>
        <dbReference type="PROSITE" id="PS50110"/>
    </source>
</evidence>
<dbReference type="SMART" id="SM00862">
    <property type="entry name" value="Trans_reg_C"/>
    <property type="match status" value="1"/>
</dbReference>
<dbReference type="Pfam" id="PF00072">
    <property type="entry name" value="Response_reg"/>
    <property type="match status" value="1"/>
</dbReference>
<keyword evidence="2" id="KW-0902">Two-component regulatory system</keyword>
<dbReference type="InterPro" id="IPR001789">
    <property type="entry name" value="Sig_transdc_resp-reg_receiver"/>
</dbReference>
<comment type="caution">
    <text evidence="10">The sequence shown here is derived from an EMBL/GenBank/DDBJ whole genome shotgun (WGS) entry which is preliminary data.</text>
</comment>
<evidence type="ECO:0000256" key="5">
    <source>
        <dbReference type="ARBA" id="ARBA00023163"/>
    </source>
</evidence>
<dbReference type="SMART" id="SM00448">
    <property type="entry name" value="REC"/>
    <property type="match status" value="1"/>
</dbReference>
<dbReference type="PROSITE" id="PS50110">
    <property type="entry name" value="RESPONSE_REGULATORY"/>
    <property type="match status" value="1"/>
</dbReference>
<keyword evidence="4 7" id="KW-0238">DNA-binding</keyword>